<sequence>MSRIHDMPENDRPRERLLRLGPQALSDAELLALFINTGTQGENALQIGQRLLRDYKSLRDLSRLEPAVLSKIKALGPAKTAKLAAAFELGRRAAQVPSHLETILDSPQRIYDYIGPEMQSLGHESVRIILLNSKLAVVRSEEVFRGSLNECVAQPRDLLRKVLIHNALSYILVHNHPSGDPTPSKADCSITRRLKEASELTGLILQDHLIIGAPSASRTVPYFSFREHGMM</sequence>
<name>A0A7W7YDT7_9BACT</name>
<evidence type="ECO:0000256" key="5">
    <source>
        <dbReference type="ARBA" id="ARBA00023049"/>
    </source>
</evidence>
<comment type="similarity">
    <text evidence="6">Belongs to the UPF0758 family.</text>
</comment>
<accession>A0A7W7YDT7</accession>
<organism evidence="8 9">
    <name type="scientific">Prosthecobacter vanneervenii</name>
    <dbReference type="NCBI Taxonomy" id="48466"/>
    <lineage>
        <taxon>Bacteria</taxon>
        <taxon>Pseudomonadati</taxon>
        <taxon>Verrucomicrobiota</taxon>
        <taxon>Verrucomicrobiia</taxon>
        <taxon>Verrucomicrobiales</taxon>
        <taxon>Verrucomicrobiaceae</taxon>
        <taxon>Prosthecobacter</taxon>
    </lineage>
</organism>
<evidence type="ECO:0000256" key="4">
    <source>
        <dbReference type="ARBA" id="ARBA00022833"/>
    </source>
</evidence>
<dbReference type="Pfam" id="PF04002">
    <property type="entry name" value="RadC"/>
    <property type="match status" value="1"/>
</dbReference>
<dbReference type="GO" id="GO:0008237">
    <property type="term" value="F:metallopeptidase activity"/>
    <property type="evidence" value="ECO:0007669"/>
    <property type="project" value="UniProtKB-KW"/>
</dbReference>
<evidence type="ECO:0000256" key="3">
    <source>
        <dbReference type="ARBA" id="ARBA00022801"/>
    </source>
</evidence>
<evidence type="ECO:0000313" key="9">
    <source>
        <dbReference type="Proteomes" id="UP000590740"/>
    </source>
</evidence>
<dbReference type="InterPro" id="IPR001405">
    <property type="entry name" value="UPF0758"/>
</dbReference>
<dbReference type="PANTHER" id="PTHR30471:SF3">
    <property type="entry name" value="UPF0758 PROTEIN YEES-RELATED"/>
    <property type="match status" value="1"/>
</dbReference>
<dbReference type="Pfam" id="PF20582">
    <property type="entry name" value="UPF0758_N"/>
    <property type="match status" value="1"/>
</dbReference>
<dbReference type="InterPro" id="IPR020891">
    <property type="entry name" value="UPF0758_CS"/>
</dbReference>
<gene>
    <name evidence="8" type="ORF">HNQ65_003898</name>
</gene>
<keyword evidence="4" id="KW-0862">Zinc</keyword>
<evidence type="ECO:0000256" key="6">
    <source>
        <dbReference type="RuleBase" id="RU003797"/>
    </source>
</evidence>
<dbReference type="Proteomes" id="UP000590740">
    <property type="component" value="Unassembled WGS sequence"/>
</dbReference>
<protein>
    <submittedName>
        <fullName evidence="8">DNA repair protein RadC</fullName>
    </submittedName>
</protein>
<keyword evidence="9" id="KW-1185">Reference proteome</keyword>
<evidence type="ECO:0000313" key="8">
    <source>
        <dbReference type="EMBL" id="MBB5034304.1"/>
    </source>
</evidence>
<dbReference type="CDD" id="cd08071">
    <property type="entry name" value="MPN_DUF2466"/>
    <property type="match status" value="1"/>
</dbReference>
<dbReference type="InterPro" id="IPR046778">
    <property type="entry name" value="UPF0758_N"/>
</dbReference>
<keyword evidence="5" id="KW-0482">Metalloprotease</keyword>
<dbReference type="InterPro" id="IPR037518">
    <property type="entry name" value="MPN"/>
</dbReference>
<evidence type="ECO:0000259" key="7">
    <source>
        <dbReference type="PROSITE" id="PS50249"/>
    </source>
</evidence>
<dbReference type="Gene3D" id="3.40.140.10">
    <property type="entry name" value="Cytidine Deaminase, domain 2"/>
    <property type="match status" value="1"/>
</dbReference>
<dbReference type="GO" id="GO:0006508">
    <property type="term" value="P:proteolysis"/>
    <property type="evidence" value="ECO:0007669"/>
    <property type="project" value="UniProtKB-KW"/>
</dbReference>
<keyword evidence="1" id="KW-0645">Protease</keyword>
<dbReference type="NCBIfam" id="TIGR00608">
    <property type="entry name" value="radc"/>
    <property type="match status" value="1"/>
</dbReference>
<dbReference type="AlphaFoldDB" id="A0A7W7YDT7"/>
<evidence type="ECO:0000256" key="1">
    <source>
        <dbReference type="ARBA" id="ARBA00022670"/>
    </source>
</evidence>
<keyword evidence="2" id="KW-0479">Metal-binding</keyword>
<proteinExistence type="inferred from homology"/>
<evidence type="ECO:0000256" key="2">
    <source>
        <dbReference type="ARBA" id="ARBA00022723"/>
    </source>
</evidence>
<dbReference type="NCBIfam" id="NF000642">
    <property type="entry name" value="PRK00024.1"/>
    <property type="match status" value="1"/>
</dbReference>
<dbReference type="PANTHER" id="PTHR30471">
    <property type="entry name" value="DNA REPAIR PROTEIN RADC"/>
    <property type="match status" value="1"/>
</dbReference>
<dbReference type="InterPro" id="IPR025657">
    <property type="entry name" value="RadC_JAB"/>
</dbReference>
<feature type="domain" description="MPN" evidence="7">
    <location>
        <begin position="103"/>
        <end position="231"/>
    </location>
</feature>
<dbReference type="EMBL" id="JACHIG010000009">
    <property type="protein sequence ID" value="MBB5034304.1"/>
    <property type="molecule type" value="Genomic_DNA"/>
</dbReference>
<reference evidence="8 9" key="1">
    <citation type="submission" date="2020-08" db="EMBL/GenBank/DDBJ databases">
        <title>Genomic Encyclopedia of Type Strains, Phase IV (KMG-IV): sequencing the most valuable type-strain genomes for metagenomic binning, comparative biology and taxonomic classification.</title>
        <authorList>
            <person name="Goeker M."/>
        </authorList>
    </citation>
    <scope>NUCLEOTIDE SEQUENCE [LARGE SCALE GENOMIC DNA]</scope>
    <source>
        <strain evidence="8 9">DSM 12252</strain>
    </source>
</reference>
<comment type="caution">
    <text evidence="8">The sequence shown here is derived from an EMBL/GenBank/DDBJ whole genome shotgun (WGS) entry which is preliminary data.</text>
</comment>
<dbReference type="GO" id="GO:0046872">
    <property type="term" value="F:metal ion binding"/>
    <property type="evidence" value="ECO:0007669"/>
    <property type="project" value="UniProtKB-KW"/>
</dbReference>
<dbReference type="RefSeq" id="WP_184341982.1">
    <property type="nucleotide sequence ID" value="NZ_JACHIG010000009.1"/>
</dbReference>
<keyword evidence="3" id="KW-0378">Hydrolase</keyword>
<dbReference type="PROSITE" id="PS50249">
    <property type="entry name" value="MPN"/>
    <property type="match status" value="1"/>
</dbReference>
<dbReference type="PROSITE" id="PS01302">
    <property type="entry name" value="UPF0758"/>
    <property type="match status" value="1"/>
</dbReference>